<dbReference type="GO" id="GO:0043041">
    <property type="term" value="P:amino acid activation for nonribosomal peptide biosynthetic process"/>
    <property type="evidence" value="ECO:0007669"/>
    <property type="project" value="TreeGrafter"/>
</dbReference>
<dbReference type="Gene3D" id="3.30.559.30">
    <property type="entry name" value="Nonribosomal peptide synthetase, condensation domain"/>
    <property type="match status" value="1"/>
</dbReference>
<dbReference type="CDD" id="cd19543">
    <property type="entry name" value="DCL_NRPS"/>
    <property type="match status" value="1"/>
</dbReference>
<evidence type="ECO:0000256" key="5">
    <source>
        <dbReference type="ARBA" id="ARBA00023268"/>
    </source>
</evidence>
<keyword evidence="3" id="KW-0677">Repeat</keyword>
<dbReference type="Gene3D" id="3.40.50.12780">
    <property type="entry name" value="N-terminal domain of ligase-like"/>
    <property type="match status" value="1"/>
</dbReference>
<dbReference type="PROSITE" id="PS50075">
    <property type="entry name" value="CARRIER"/>
    <property type="match status" value="1"/>
</dbReference>
<accession>A0A7W5B298</accession>
<dbReference type="InterPro" id="IPR045851">
    <property type="entry name" value="AMP-bd_C_sf"/>
</dbReference>
<dbReference type="EMBL" id="JACHXK010000016">
    <property type="protein sequence ID" value="MBB3113018.1"/>
    <property type="molecule type" value="Genomic_DNA"/>
</dbReference>
<evidence type="ECO:0000256" key="4">
    <source>
        <dbReference type="ARBA" id="ARBA00023194"/>
    </source>
</evidence>
<dbReference type="CDD" id="cd05930">
    <property type="entry name" value="A_NRPS"/>
    <property type="match status" value="1"/>
</dbReference>
<proteinExistence type="inferred from homology"/>
<dbReference type="Proteomes" id="UP000570361">
    <property type="component" value="Unassembled WGS sequence"/>
</dbReference>
<dbReference type="SUPFAM" id="SSF47336">
    <property type="entry name" value="ACP-like"/>
    <property type="match status" value="1"/>
</dbReference>
<keyword evidence="4" id="KW-0045">Antibiotic biosynthesis</keyword>
<dbReference type="PANTHER" id="PTHR45527">
    <property type="entry name" value="NONRIBOSOMAL PEPTIDE SYNTHETASE"/>
    <property type="match status" value="1"/>
</dbReference>
<dbReference type="Pfam" id="PF00668">
    <property type="entry name" value="Condensation"/>
    <property type="match status" value="1"/>
</dbReference>
<dbReference type="GO" id="GO:0005737">
    <property type="term" value="C:cytoplasm"/>
    <property type="evidence" value="ECO:0007669"/>
    <property type="project" value="TreeGrafter"/>
</dbReference>
<feature type="domain" description="Carrier" evidence="6">
    <location>
        <begin position="982"/>
        <end position="1056"/>
    </location>
</feature>
<dbReference type="InterPro" id="IPR020845">
    <property type="entry name" value="AMP-binding_CS"/>
</dbReference>
<comment type="similarity">
    <text evidence="2">Belongs to the ATP-dependent AMP-binding enzyme family.</text>
</comment>
<dbReference type="InterPro" id="IPR009081">
    <property type="entry name" value="PP-bd_ACP"/>
</dbReference>
<comment type="cofactor">
    <cofactor evidence="1">
        <name>pantetheine 4'-phosphate</name>
        <dbReference type="ChEBI" id="CHEBI:47942"/>
    </cofactor>
</comment>
<dbReference type="FunFam" id="3.40.50.980:FF:000001">
    <property type="entry name" value="Non-ribosomal peptide synthetase"/>
    <property type="match status" value="1"/>
</dbReference>
<evidence type="ECO:0000256" key="2">
    <source>
        <dbReference type="ARBA" id="ARBA00006432"/>
    </source>
</evidence>
<dbReference type="Pfam" id="PF00501">
    <property type="entry name" value="AMP-binding"/>
    <property type="match status" value="1"/>
</dbReference>
<dbReference type="SUPFAM" id="SSF52777">
    <property type="entry name" value="CoA-dependent acyltransferases"/>
    <property type="match status" value="2"/>
</dbReference>
<keyword evidence="5" id="KW-0511">Multifunctional enzyme</keyword>
<dbReference type="Gene3D" id="3.30.300.30">
    <property type="match status" value="1"/>
</dbReference>
<dbReference type="InterPro" id="IPR023213">
    <property type="entry name" value="CAT-like_dom_sf"/>
</dbReference>
<dbReference type="Pfam" id="PF00550">
    <property type="entry name" value="PP-binding"/>
    <property type="match status" value="1"/>
</dbReference>
<dbReference type="GO" id="GO:0031177">
    <property type="term" value="F:phosphopantetheine binding"/>
    <property type="evidence" value="ECO:0007669"/>
    <property type="project" value="TreeGrafter"/>
</dbReference>
<dbReference type="InterPro" id="IPR010071">
    <property type="entry name" value="AA_adenyl_dom"/>
</dbReference>
<dbReference type="Gene3D" id="1.10.1200.10">
    <property type="entry name" value="ACP-like"/>
    <property type="match status" value="1"/>
</dbReference>
<dbReference type="AlphaFoldDB" id="A0A7W5B298"/>
<dbReference type="RefSeq" id="WP_183603126.1">
    <property type="nucleotide sequence ID" value="NZ_JACHXK010000016.1"/>
</dbReference>
<dbReference type="PROSITE" id="PS00455">
    <property type="entry name" value="AMP_BINDING"/>
    <property type="match status" value="1"/>
</dbReference>
<dbReference type="InterPro" id="IPR042099">
    <property type="entry name" value="ANL_N_sf"/>
</dbReference>
<dbReference type="SUPFAM" id="SSF56801">
    <property type="entry name" value="Acetyl-CoA synthetase-like"/>
    <property type="match status" value="1"/>
</dbReference>
<evidence type="ECO:0000256" key="3">
    <source>
        <dbReference type="ARBA" id="ARBA00022737"/>
    </source>
</evidence>
<dbReference type="GO" id="GO:0008610">
    <property type="term" value="P:lipid biosynthetic process"/>
    <property type="evidence" value="ECO:0007669"/>
    <property type="project" value="UniProtKB-ARBA"/>
</dbReference>
<dbReference type="InterPro" id="IPR001242">
    <property type="entry name" value="Condensation_dom"/>
</dbReference>
<evidence type="ECO:0000313" key="7">
    <source>
        <dbReference type="EMBL" id="MBB3113018.1"/>
    </source>
</evidence>
<dbReference type="GO" id="GO:0003824">
    <property type="term" value="F:catalytic activity"/>
    <property type="evidence" value="ECO:0007669"/>
    <property type="project" value="UniProtKB-KW"/>
</dbReference>
<gene>
    <name evidence="7" type="ORF">FHS18_005121</name>
</gene>
<comment type="caution">
    <text evidence="7">The sequence shown here is derived from an EMBL/GenBank/DDBJ whole genome shotgun (WGS) entry which is preliminary data.</text>
</comment>
<evidence type="ECO:0000259" key="6">
    <source>
        <dbReference type="PROSITE" id="PS50075"/>
    </source>
</evidence>
<dbReference type="GO" id="GO:0044550">
    <property type="term" value="P:secondary metabolite biosynthetic process"/>
    <property type="evidence" value="ECO:0007669"/>
    <property type="project" value="TreeGrafter"/>
</dbReference>
<name>A0A7W5B298_9BACL</name>
<organism evidence="7 8">
    <name type="scientific">Paenibacillus phyllosphaerae</name>
    <dbReference type="NCBI Taxonomy" id="274593"/>
    <lineage>
        <taxon>Bacteria</taxon>
        <taxon>Bacillati</taxon>
        <taxon>Bacillota</taxon>
        <taxon>Bacilli</taxon>
        <taxon>Bacillales</taxon>
        <taxon>Paenibacillaceae</taxon>
        <taxon>Paenibacillus</taxon>
    </lineage>
</organism>
<dbReference type="InterPro" id="IPR000873">
    <property type="entry name" value="AMP-dep_synth/lig_dom"/>
</dbReference>
<dbReference type="Gene3D" id="3.30.559.10">
    <property type="entry name" value="Chloramphenicol acetyltransferase-like domain"/>
    <property type="match status" value="1"/>
</dbReference>
<sequence>MNQSTVSSDDYNAVHQMYPLSPMQEAMVYSAWSGMDNKAYFVQYAYRGEGELDPALLRESVRELARRHDILRTQIIYERVTRPLQVVTNESNAECVYEDLTAMTDEEQVAYIDSMKRRDRERGFLPSDSILMRIRVFRQQSSRFTLLWSFHHILMDAWCVPMISQELLHIYAALKSGRHPAQRQPQPYSRYIHWLERRSKQQSFDYWERLLEGYDQIAALPIRWREAKEQTGKDNYRQQDLIFQLDRFTTERLHDVARANGVTLNTLFQAMWGILLQRYNNTNDVVFGAVVSGRPPEVEGVEEMVGLFINTIPVRIQASDKVRIGELLRNVQERMSASLGHSYLPLFELAAKFSANTGSRKLLDHLFLFENYPVLADSQDFGTDDLGFLLQMEEEFEQADFDFNIIVVPGEEMRIVYRFNANEYEPAMIERMKEHLLAIATQIADKPDMSVGEIDLLTSADRELLRDFDRIDQAEQPTGRLMDGFAAQAALHPHQTAVICGEREVSYGELSRWAGYIAEELRRRQVGPNDKVACYMGRTPLLLAALLGIWQAGAAYVPLDPDYPAERIRYMFQDSGAKLVLTDAANASQLPTDATPLLAGEIIDASGAEAEPSLDGHNVRQEQAYIIYTSGSTGQPKGVMVGADNVQYFFAGVSERIPFPANSRVLSAASVSFDIFVLEALLPLWKGLTVVLADDQEAARPDLLNGLLARHGVNVFQTTPSRLQRMLLADEASESFAALDMLLVGGESISVELLQSFKSVSSASVFNMYGPTETTVWATAAEISGEGRIKIGLPFNGVSIAIVNPDGREQPVGITGEIVIGGPVVTQGYCNLPDLTASRFCALPGRTANKWYRTGDIGVVMPDGSLIYAGRMDHQIKFLGHRIELGEIEACLAAYPGIRRVCVLHQVSANGQPFLRAFIETTDPRVIDALPLFAADRLLRHMLPGDWVRVEQFPLTPSGKLDRRALAEIPMKATASEADNPGIDLQLVDQLKALWQKVLDTQDVGLKDSFFELGGSSIHAAKVEIILESMGFSTEPLLLYRYETIEKLAKYLNALSTV</sequence>
<evidence type="ECO:0000256" key="1">
    <source>
        <dbReference type="ARBA" id="ARBA00001957"/>
    </source>
</evidence>
<dbReference type="InterPro" id="IPR036736">
    <property type="entry name" value="ACP-like_sf"/>
</dbReference>
<evidence type="ECO:0000313" key="8">
    <source>
        <dbReference type="Proteomes" id="UP000570361"/>
    </source>
</evidence>
<dbReference type="PANTHER" id="PTHR45527:SF1">
    <property type="entry name" value="FATTY ACID SYNTHASE"/>
    <property type="match status" value="1"/>
</dbReference>
<protein>
    <submittedName>
        <fullName evidence="7">Amino acid adenylation domain-containing protein</fullName>
    </submittedName>
</protein>
<dbReference type="NCBIfam" id="TIGR01733">
    <property type="entry name" value="AA-adenyl-dom"/>
    <property type="match status" value="1"/>
</dbReference>
<reference evidence="7 8" key="1">
    <citation type="submission" date="2020-08" db="EMBL/GenBank/DDBJ databases">
        <title>Genomic Encyclopedia of Type Strains, Phase III (KMG-III): the genomes of soil and plant-associated and newly described type strains.</title>
        <authorList>
            <person name="Whitman W."/>
        </authorList>
    </citation>
    <scope>NUCLEOTIDE SEQUENCE [LARGE SCALE GENOMIC DNA]</scope>
    <source>
        <strain evidence="7 8">CECT 5862</strain>
    </source>
</reference>
<keyword evidence="8" id="KW-1185">Reference proteome</keyword>
<dbReference type="GO" id="GO:0017000">
    <property type="term" value="P:antibiotic biosynthetic process"/>
    <property type="evidence" value="ECO:0007669"/>
    <property type="project" value="UniProtKB-KW"/>
</dbReference>